<dbReference type="EMBL" id="QTJX01000002">
    <property type="protein sequence ID" value="RDY59850.1"/>
    <property type="molecule type" value="Genomic_DNA"/>
</dbReference>
<evidence type="ECO:0000313" key="2">
    <source>
        <dbReference type="Proteomes" id="UP000261828"/>
    </source>
</evidence>
<gene>
    <name evidence="1" type="ORF">DX873_10885</name>
</gene>
<dbReference type="Pfam" id="PF09365">
    <property type="entry name" value="DUF2461"/>
    <property type="match status" value="1"/>
</dbReference>
<reference evidence="1 2" key="1">
    <citation type="submission" date="2018-08" db="EMBL/GenBank/DDBJ databases">
        <title>Muricauda nanhaiensis sp. nov., isolated from seawater of the South China Sea.</title>
        <authorList>
            <person name="Dang Y."/>
        </authorList>
    </citation>
    <scope>NUCLEOTIDE SEQUENCE [LARGE SCALE GENOMIC DNA]</scope>
    <source>
        <strain evidence="1 2">SM1704</strain>
    </source>
</reference>
<name>A0A371JQR1_9FLAO</name>
<keyword evidence="2" id="KW-1185">Reference proteome</keyword>
<protein>
    <submittedName>
        <fullName evidence="1">DUF2461 domain-containing protein</fullName>
    </submittedName>
</protein>
<dbReference type="InterPro" id="IPR015996">
    <property type="entry name" value="UCP028451"/>
</dbReference>
<evidence type="ECO:0000313" key="1">
    <source>
        <dbReference type="EMBL" id="RDY59850.1"/>
    </source>
</evidence>
<sequence length="219" mass="25285">MITQDFSSFLLDLAKNNHKDWFQANKKRYENELKTPFLNLLEELLPSLCEWDSRILPDPKKAMFRINRDIRFSKDKTPYHTIVKAGFSPFGKKSVLPGYYLGIDAANIHVGGGLFMLRGPELKKIRELISCDPKEINNIVEATNFVQNFGRLRGEKAKRLDKGFLPIAEKTDLIYNKQFYAMAEFPLEPFYNGNGLSEEIMVHFEAIKPLNAYLNQAFN</sequence>
<dbReference type="RefSeq" id="WP_116184462.1">
    <property type="nucleotide sequence ID" value="NZ_QTJX01000002.1"/>
</dbReference>
<organism evidence="1 2">
    <name type="scientific">Flagellimonas nanhaiensis</name>
    <dbReference type="NCBI Taxonomy" id="2292706"/>
    <lineage>
        <taxon>Bacteria</taxon>
        <taxon>Pseudomonadati</taxon>
        <taxon>Bacteroidota</taxon>
        <taxon>Flavobacteriia</taxon>
        <taxon>Flavobacteriales</taxon>
        <taxon>Flavobacteriaceae</taxon>
        <taxon>Flagellimonas</taxon>
    </lineage>
</organism>
<dbReference type="OrthoDB" id="9794241at2"/>
<dbReference type="PANTHER" id="PTHR36452:SF1">
    <property type="entry name" value="DUF2461 DOMAIN-CONTAINING PROTEIN"/>
    <property type="match status" value="1"/>
</dbReference>
<dbReference type="AlphaFoldDB" id="A0A371JQR1"/>
<dbReference type="InterPro" id="IPR012808">
    <property type="entry name" value="CHP02453"/>
</dbReference>
<dbReference type="Proteomes" id="UP000261828">
    <property type="component" value="Unassembled WGS sequence"/>
</dbReference>
<dbReference type="PANTHER" id="PTHR36452">
    <property type="entry name" value="CHROMOSOME 12, WHOLE GENOME SHOTGUN SEQUENCE"/>
    <property type="match status" value="1"/>
</dbReference>
<dbReference type="NCBIfam" id="TIGR02453">
    <property type="entry name" value="TIGR02453 family protein"/>
    <property type="match status" value="1"/>
</dbReference>
<comment type="caution">
    <text evidence="1">The sequence shown here is derived from an EMBL/GenBank/DDBJ whole genome shotgun (WGS) entry which is preliminary data.</text>
</comment>
<proteinExistence type="predicted"/>
<accession>A0A371JQR1</accession>
<dbReference type="PIRSF" id="PIRSF028451">
    <property type="entry name" value="UCP028451"/>
    <property type="match status" value="1"/>
</dbReference>